<feature type="region of interest" description="Disordered" evidence="12">
    <location>
        <begin position="1"/>
        <end position="37"/>
    </location>
</feature>
<evidence type="ECO:0000256" key="8">
    <source>
        <dbReference type="ARBA" id="ARBA00023242"/>
    </source>
</evidence>
<dbReference type="Pfam" id="PF06087">
    <property type="entry name" value="Tyr-DNA_phospho"/>
    <property type="match status" value="1"/>
</dbReference>
<dbReference type="GO" id="GO:0005634">
    <property type="term" value="C:nucleus"/>
    <property type="evidence" value="ECO:0007669"/>
    <property type="project" value="UniProtKB-SubCell"/>
</dbReference>
<evidence type="ECO:0000256" key="1">
    <source>
        <dbReference type="ARBA" id="ARBA00004123"/>
    </source>
</evidence>
<evidence type="ECO:0000256" key="2">
    <source>
        <dbReference type="ARBA" id="ARBA00010205"/>
    </source>
</evidence>
<evidence type="ECO:0000256" key="5">
    <source>
        <dbReference type="ARBA" id="ARBA00022801"/>
    </source>
</evidence>
<dbReference type="PANTHER" id="PTHR12415:SF0">
    <property type="entry name" value="TYROSYL-DNA PHOSPHODIESTERASE 1"/>
    <property type="match status" value="1"/>
</dbReference>
<feature type="active site" description="Nucleophile" evidence="9">
    <location>
        <position position="154"/>
    </location>
</feature>
<evidence type="ECO:0000256" key="6">
    <source>
        <dbReference type="ARBA" id="ARBA00022839"/>
    </source>
</evidence>
<protein>
    <submittedName>
        <fullName evidence="14">Tyrosyl-DNA phosphodiesterase 1</fullName>
    </submittedName>
</protein>
<dbReference type="Proteomes" id="UP000046395">
    <property type="component" value="Unassembled WGS sequence"/>
</dbReference>
<feature type="binding site" evidence="10">
    <location>
        <position position="381"/>
    </location>
    <ligand>
        <name>substrate</name>
    </ligand>
</feature>
<evidence type="ECO:0000313" key="13">
    <source>
        <dbReference type="Proteomes" id="UP000046395"/>
    </source>
</evidence>
<dbReference type="SUPFAM" id="SSF56024">
    <property type="entry name" value="Phospholipase D/nuclease"/>
    <property type="match status" value="2"/>
</dbReference>
<dbReference type="Gene3D" id="3.30.870.10">
    <property type="entry name" value="Endonuclease Chain A"/>
    <property type="match status" value="2"/>
</dbReference>
<dbReference type="GO" id="GO:0004527">
    <property type="term" value="F:exonuclease activity"/>
    <property type="evidence" value="ECO:0007669"/>
    <property type="project" value="UniProtKB-KW"/>
</dbReference>
<dbReference type="GO" id="GO:0006281">
    <property type="term" value="P:DNA repair"/>
    <property type="evidence" value="ECO:0007669"/>
    <property type="project" value="UniProtKB-KW"/>
</dbReference>
<dbReference type="GO" id="GO:0003690">
    <property type="term" value="F:double-stranded DNA binding"/>
    <property type="evidence" value="ECO:0007669"/>
    <property type="project" value="TreeGrafter"/>
</dbReference>
<dbReference type="AlphaFoldDB" id="A0A5S6R368"/>
<feature type="active site" description="Proton donor/acceptor" evidence="9">
    <location>
        <position position="379"/>
    </location>
</feature>
<evidence type="ECO:0000256" key="10">
    <source>
        <dbReference type="PIRSR" id="PIRSR610347-2"/>
    </source>
</evidence>
<dbReference type="PANTHER" id="PTHR12415">
    <property type="entry name" value="TYROSYL-DNA PHOSPHODIESTERASE 1"/>
    <property type="match status" value="1"/>
</dbReference>
<comment type="subcellular location">
    <subcellularLocation>
        <location evidence="1">Nucleus</location>
    </subcellularLocation>
</comment>
<feature type="site" description="Interaction with DNA" evidence="11">
    <location>
        <position position="404"/>
    </location>
</feature>
<keyword evidence="6" id="KW-0269">Exonuclease</keyword>
<keyword evidence="3" id="KW-0540">Nuclease</keyword>
<keyword evidence="5" id="KW-0378">Hydrolase</keyword>
<comment type="similarity">
    <text evidence="2">Belongs to the tyrosyl-DNA phosphodiesterase family.</text>
</comment>
<dbReference type="GO" id="GO:0003697">
    <property type="term" value="F:single-stranded DNA binding"/>
    <property type="evidence" value="ECO:0007669"/>
    <property type="project" value="TreeGrafter"/>
</dbReference>
<sequence length="489" mass="55641">MPKHRQGTAVGDSEEPYEESEKQPSVEECSEATSPKLSKRSKTSFSTFNSAGADYGLYLTKVALLEEKWNAKALSLADVLEQNSEELERSVQFNFMIDPEWLISCYPQKCRHLPLLIVTSRNSSSWEELTAVAKNAPNVQLVDAPLPIPYGSHHSKMILLKYSSGVRVVIHTANLIHGDWFQKTQGMYLSPIHPPIVNEAEESDSPTNFKKDLLAYLRAYKHRSILEWCDIISKHDFRQAKVYVVGSVPGRHVGENMTNWGHTKLRHLLNKHLKVKVDASWPLICQFSSIGSLGVTPERWLLGEFANSLKQANGQQIGAPPNLKLIYPSVEDVRRSLEGYEGGGCLPYSFKTAFKQEYLKRFLHRWRSECNGRSLACPHIKSYLRCNATFDKLAWFLLTSANLSKAAWGSFEKNCAQIFIRSFEIGVLFLPQLYNREVFALNKMDSESGEPFPMPYDLPPQRYDSKDEPWIIDVAYLDRADSHGNHWDP</sequence>
<keyword evidence="4" id="KW-0227">DNA damage</keyword>
<evidence type="ECO:0000256" key="3">
    <source>
        <dbReference type="ARBA" id="ARBA00022722"/>
    </source>
</evidence>
<feature type="binding site" evidence="10">
    <location>
        <position position="156"/>
    </location>
    <ligand>
        <name>substrate</name>
    </ligand>
</feature>
<evidence type="ECO:0000256" key="7">
    <source>
        <dbReference type="ARBA" id="ARBA00023204"/>
    </source>
</evidence>
<dbReference type="InterPro" id="IPR010347">
    <property type="entry name" value="Tdp1"/>
</dbReference>
<accession>A0A5S6R368</accession>
<keyword evidence="13" id="KW-1185">Reference proteome</keyword>
<keyword evidence="7" id="KW-0234">DNA repair</keyword>
<reference evidence="14" key="1">
    <citation type="submission" date="2019-12" db="UniProtKB">
        <authorList>
            <consortium name="WormBaseParasite"/>
        </authorList>
    </citation>
    <scope>IDENTIFICATION</scope>
</reference>
<dbReference type="GO" id="GO:0017005">
    <property type="term" value="F:3'-tyrosyl-DNA phosphodiesterase activity"/>
    <property type="evidence" value="ECO:0007669"/>
    <property type="project" value="TreeGrafter"/>
</dbReference>
<name>A0A5S6R368_TRIMR</name>
<evidence type="ECO:0000313" key="14">
    <source>
        <dbReference type="WBParaSite" id="TMUE_3000014081.1"/>
    </source>
</evidence>
<evidence type="ECO:0000256" key="12">
    <source>
        <dbReference type="SAM" id="MobiDB-lite"/>
    </source>
</evidence>
<evidence type="ECO:0000256" key="4">
    <source>
        <dbReference type="ARBA" id="ARBA00022763"/>
    </source>
</evidence>
<evidence type="ECO:0000256" key="11">
    <source>
        <dbReference type="PIRSR" id="PIRSR610347-3"/>
    </source>
</evidence>
<keyword evidence="8" id="KW-0539">Nucleus</keyword>
<organism evidence="13 14">
    <name type="scientific">Trichuris muris</name>
    <name type="common">Mouse whipworm</name>
    <dbReference type="NCBI Taxonomy" id="70415"/>
    <lineage>
        <taxon>Eukaryota</taxon>
        <taxon>Metazoa</taxon>
        <taxon>Ecdysozoa</taxon>
        <taxon>Nematoda</taxon>
        <taxon>Enoplea</taxon>
        <taxon>Dorylaimia</taxon>
        <taxon>Trichinellida</taxon>
        <taxon>Trichuridae</taxon>
        <taxon>Trichuris</taxon>
    </lineage>
</organism>
<evidence type="ECO:0000256" key="9">
    <source>
        <dbReference type="PIRSR" id="PIRSR610347-1"/>
    </source>
</evidence>
<dbReference type="STRING" id="70415.A0A5S6R368"/>
<proteinExistence type="inferred from homology"/>
<dbReference type="WBParaSite" id="TMUE_3000014081.1">
    <property type="protein sequence ID" value="TMUE_3000014081.1"/>
    <property type="gene ID" value="WBGene00292826"/>
</dbReference>